<protein>
    <recommendedName>
        <fullName evidence="4">UbiA prenyltransferase family protein</fullName>
    </recommendedName>
</protein>
<evidence type="ECO:0008006" key="4">
    <source>
        <dbReference type="Google" id="ProtNLM"/>
    </source>
</evidence>
<gene>
    <name evidence="2" type="ORF">EDC17_100129</name>
</gene>
<comment type="caution">
    <text evidence="2">The sequence shown here is derived from an EMBL/GenBank/DDBJ whole genome shotgun (WGS) entry which is preliminary data.</text>
</comment>
<evidence type="ECO:0000256" key="1">
    <source>
        <dbReference type="SAM" id="Phobius"/>
    </source>
</evidence>
<feature type="transmembrane region" description="Helical" evidence="1">
    <location>
        <begin position="216"/>
        <end position="233"/>
    </location>
</feature>
<feature type="transmembrane region" description="Helical" evidence="1">
    <location>
        <begin position="268"/>
        <end position="291"/>
    </location>
</feature>
<feature type="transmembrane region" description="Helical" evidence="1">
    <location>
        <begin position="79"/>
        <end position="97"/>
    </location>
</feature>
<reference evidence="2 3" key="1">
    <citation type="submission" date="2019-03" db="EMBL/GenBank/DDBJ databases">
        <title>Genomic Encyclopedia of Type Strains, Phase IV (KMG-IV): sequencing the most valuable type-strain genomes for metagenomic binning, comparative biology and taxonomic classification.</title>
        <authorList>
            <person name="Goeker M."/>
        </authorList>
    </citation>
    <scope>NUCLEOTIDE SEQUENCE [LARGE SCALE GENOMIC DNA]</scope>
    <source>
        <strain evidence="2 3">DSM 22362</strain>
    </source>
</reference>
<keyword evidence="1" id="KW-1133">Transmembrane helix</keyword>
<name>A0A4R3W0I0_9SPHI</name>
<evidence type="ECO:0000313" key="3">
    <source>
        <dbReference type="Proteomes" id="UP000295197"/>
    </source>
</evidence>
<feature type="transmembrane region" description="Helical" evidence="1">
    <location>
        <begin position="103"/>
        <end position="124"/>
    </location>
</feature>
<dbReference type="Proteomes" id="UP000295197">
    <property type="component" value="Unassembled WGS sequence"/>
</dbReference>
<dbReference type="EMBL" id="SMBZ01000001">
    <property type="protein sequence ID" value="TCV20690.1"/>
    <property type="molecule type" value="Genomic_DNA"/>
</dbReference>
<organism evidence="2 3">
    <name type="scientific">Sphingobacterium alimentarium</name>
    <dbReference type="NCBI Taxonomy" id="797292"/>
    <lineage>
        <taxon>Bacteria</taxon>
        <taxon>Pseudomonadati</taxon>
        <taxon>Bacteroidota</taxon>
        <taxon>Sphingobacteriia</taxon>
        <taxon>Sphingobacteriales</taxon>
        <taxon>Sphingobacteriaceae</taxon>
        <taxon>Sphingobacterium</taxon>
    </lineage>
</organism>
<accession>A0A4R3W0I0</accession>
<dbReference type="AlphaFoldDB" id="A0A4R3W0I0"/>
<proteinExistence type="predicted"/>
<sequence length="292" mass="34227">MHVGPWKFLVFTNLLIAFAATAQTLLSYKIFDLPYNYSIVLLEFASTLLLYNLSIWISKPKDYSKSPYERTRWIFSHQSLFYLFNVLAFVLLGYALLQVHLYTFIYLGFIGLLSLGYAIPVFRIQGKWQSLRHIPYMKVFFIAFIWSLSTVGLVYIESFSGLQAIGWDRVLYLLMSKFLFIVLVTLPFDIRDMKQDSFYHLKTVPLRLGRHRTERLCYSLIVAHLLLVLFMPTTLPVQMGLLACDMVVWILFKTIILQKQDSFMQVYLLDLVLILQYIFCLLAVQIANYLIR</sequence>
<keyword evidence="1" id="KW-0472">Membrane</keyword>
<feature type="transmembrane region" description="Helical" evidence="1">
    <location>
        <begin position="37"/>
        <end position="58"/>
    </location>
</feature>
<feature type="transmembrane region" description="Helical" evidence="1">
    <location>
        <begin position="170"/>
        <end position="188"/>
    </location>
</feature>
<keyword evidence="3" id="KW-1185">Reference proteome</keyword>
<feature type="transmembrane region" description="Helical" evidence="1">
    <location>
        <begin position="136"/>
        <end position="158"/>
    </location>
</feature>
<keyword evidence="1" id="KW-0812">Transmembrane</keyword>
<evidence type="ECO:0000313" key="2">
    <source>
        <dbReference type="EMBL" id="TCV20690.1"/>
    </source>
</evidence>